<dbReference type="GO" id="GO:0030288">
    <property type="term" value="C:outer membrane-bounded periplasmic space"/>
    <property type="evidence" value="ECO:0007669"/>
    <property type="project" value="TreeGrafter"/>
</dbReference>
<dbReference type="CDD" id="cd07560">
    <property type="entry name" value="Peptidase_S41_CPP"/>
    <property type="match status" value="1"/>
</dbReference>
<evidence type="ECO:0000259" key="5">
    <source>
        <dbReference type="PROSITE" id="PS50106"/>
    </source>
</evidence>
<dbReference type="InterPro" id="IPR029045">
    <property type="entry name" value="ClpP/crotonase-like_dom_sf"/>
</dbReference>
<proteinExistence type="inferred from homology"/>
<dbReference type="Gene3D" id="3.90.226.10">
    <property type="entry name" value="2-enoyl-CoA Hydratase, Chain A, domain 1"/>
    <property type="match status" value="1"/>
</dbReference>
<evidence type="ECO:0000313" key="6">
    <source>
        <dbReference type="EMBL" id="CAB4786287.1"/>
    </source>
</evidence>
<dbReference type="Pfam" id="PF13180">
    <property type="entry name" value="PDZ_2"/>
    <property type="match status" value="1"/>
</dbReference>
<dbReference type="EMBL" id="CAFBQA010000136">
    <property type="protein sequence ID" value="CAB5042756.1"/>
    <property type="molecule type" value="Genomic_DNA"/>
</dbReference>
<feature type="domain" description="PDZ" evidence="5">
    <location>
        <begin position="93"/>
        <end position="153"/>
    </location>
</feature>
<dbReference type="InterPro" id="IPR001478">
    <property type="entry name" value="PDZ"/>
</dbReference>
<gene>
    <name evidence="6" type="ORF">UFOPK2894_01508</name>
    <name evidence="7" type="ORF">UFOPK4234_01577</name>
    <name evidence="8" type="ORF">UFOPK4295_00781</name>
</gene>
<dbReference type="GO" id="GO:0008236">
    <property type="term" value="F:serine-type peptidase activity"/>
    <property type="evidence" value="ECO:0007669"/>
    <property type="project" value="UniProtKB-KW"/>
</dbReference>
<keyword evidence="4" id="KW-0720">Serine protease</keyword>
<accession>A0A6J6WWB9</accession>
<evidence type="ECO:0000256" key="4">
    <source>
        <dbReference type="ARBA" id="ARBA00022825"/>
    </source>
</evidence>
<dbReference type="GO" id="GO:0006508">
    <property type="term" value="P:proteolysis"/>
    <property type="evidence" value="ECO:0007669"/>
    <property type="project" value="UniProtKB-KW"/>
</dbReference>
<dbReference type="AlphaFoldDB" id="A0A6J6WWB9"/>
<keyword evidence="2" id="KW-0645">Protease</keyword>
<comment type="similarity">
    <text evidence="1">Belongs to the peptidase S41A family.</text>
</comment>
<dbReference type="Pfam" id="PF03572">
    <property type="entry name" value="Peptidase_S41"/>
    <property type="match status" value="1"/>
</dbReference>
<dbReference type="EMBL" id="CAEZZQ010000136">
    <property type="protein sequence ID" value="CAB4786287.1"/>
    <property type="molecule type" value="Genomic_DNA"/>
</dbReference>
<dbReference type="InterPro" id="IPR036034">
    <property type="entry name" value="PDZ_sf"/>
</dbReference>
<dbReference type="Gene3D" id="3.30.750.44">
    <property type="match status" value="1"/>
</dbReference>
<dbReference type="PANTHER" id="PTHR32060:SF30">
    <property type="entry name" value="CARBOXY-TERMINAL PROCESSING PROTEASE CTPA"/>
    <property type="match status" value="1"/>
</dbReference>
<sequence length="378" mass="38772">MKRVLRGGRGTLIRVLLVSLLALGAFSAGRLTHSTPGVLDEAEASISQYSNEGATSDLLRRAAIEGMLRASGDRWSSYYGVNEVGAFDQSLAGRYTGVGLWLRAGKGGGVEVASVIGASPAERAGVLAGDSIVTAQGVDVSGSSVPVVSALLRGDADSRVQLTVVRSGDQINFMLPRFTVASNDVTADSLKNGVLVIRINAFTRGVGNEVSEILAKSAHQGGVVLDLRDNPGGLIEEAVAVVGAFVSGGVVVSYERRGQESVVLEAAEGSKEDGSLAVVVNAQSASATEIVAAALQDRNRAVIVGIKTFGKGTVQEPQLLSDGSTIQLSVGRYRTPSGRYLEGAGVQPDVISPSSKSIARAVSIVTSLNTIAGPGGKG</sequence>
<dbReference type="InterPro" id="IPR004447">
    <property type="entry name" value="Peptidase_S41A"/>
</dbReference>
<dbReference type="SUPFAM" id="SSF52096">
    <property type="entry name" value="ClpP/crotonase"/>
    <property type="match status" value="1"/>
</dbReference>
<protein>
    <submittedName>
        <fullName evidence="6">Unannotated protein</fullName>
    </submittedName>
</protein>
<evidence type="ECO:0000313" key="8">
    <source>
        <dbReference type="EMBL" id="CAB5049269.1"/>
    </source>
</evidence>
<evidence type="ECO:0000256" key="3">
    <source>
        <dbReference type="ARBA" id="ARBA00022801"/>
    </source>
</evidence>
<dbReference type="EMBL" id="CAFBQF010000034">
    <property type="protein sequence ID" value="CAB5049269.1"/>
    <property type="molecule type" value="Genomic_DNA"/>
</dbReference>
<organism evidence="6">
    <name type="scientific">freshwater metagenome</name>
    <dbReference type="NCBI Taxonomy" id="449393"/>
    <lineage>
        <taxon>unclassified sequences</taxon>
        <taxon>metagenomes</taxon>
        <taxon>ecological metagenomes</taxon>
    </lineage>
</organism>
<dbReference type="PANTHER" id="PTHR32060">
    <property type="entry name" value="TAIL-SPECIFIC PROTEASE"/>
    <property type="match status" value="1"/>
</dbReference>
<reference evidence="6" key="1">
    <citation type="submission" date="2020-05" db="EMBL/GenBank/DDBJ databases">
        <authorList>
            <person name="Chiriac C."/>
            <person name="Salcher M."/>
            <person name="Ghai R."/>
            <person name="Kavagutti S V."/>
        </authorList>
    </citation>
    <scope>NUCLEOTIDE SEQUENCE</scope>
</reference>
<dbReference type="SMART" id="SM00245">
    <property type="entry name" value="TSPc"/>
    <property type="match status" value="1"/>
</dbReference>
<dbReference type="GO" id="GO:0004175">
    <property type="term" value="F:endopeptidase activity"/>
    <property type="evidence" value="ECO:0007669"/>
    <property type="project" value="TreeGrafter"/>
</dbReference>
<dbReference type="NCBIfam" id="TIGR00225">
    <property type="entry name" value="prc"/>
    <property type="match status" value="1"/>
</dbReference>
<name>A0A6J6WWB9_9ZZZZ</name>
<dbReference type="InterPro" id="IPR005151">
    <property type="entry name" value="Tail-specific_protease"/>
</dbReference>
<dbReference type="SUPFAM" id="SSF50156">
    <property type="entry name" value="PDZ domain-like"/>
    <property type="match status" value="1"/>
</dbReference>
<keyword evidence="3" id="KW-0378">Hydrolase</keyword>
<dbReference type="PROSITE" id="PS50106">
    <property type="entry name" value="PDZ"/>
    <property type="match status" value="1"/>
</dbReference>
<evidence type="ECO:0000313" key="7">
    <source>
        <dbReference type="EMBL" id="CAB5042756.1"/>
    </source>
</evidence>
<dbReference type="GO" id="GO:0007165">
    <property type="term" value="P:signal transduction"/>
    <property type="evidence" value="ECO:0007669"/>
    <property type="project" value="TreeGrafter"/>
</dbReference>
<dbReference type="Gene3D" id="2.30.42.10">
    <property type="match status" value="1"/>
</dbReference>
<evidence type="ECO:0000256" key="1">
    <source>
        <dbReference type="ARBA" id="ARBA00009179"/>
    </source>
</evidence>
<evidence type="ECO:0000256" key="2">
    <source>
        <dbReference type="ARBA" id="ARBA00022670"/>
    </source>
</evidence>
<dbReference type="SMART" id="SM00228">
    <property type="entry name" value="PDZ"/>
    <property type="match status" value="1"/>
</dbReference>